<keyword evidence="2" id="KW-1185">Reference proteome</keyword>
<reference evidence="1 2" key="1">
    <citation type="journal article" date="2024" name="J Genomics">
        <title>Draft genome sequencing and assembly of Favolaschia claudopus CIRM-BRFM 2984 isolated from oak limbs.</title>
        <authorList>
            <person name="Navarro D."/>
            <person name="Drula E."/>
            <person name="Chaduli D."/>
            <person name="Cazenave R."/>
            <person name="Ahrendt S."/>
            <person name="Wang J."/>
            <person name="Lipzen A."/>
            <person name="Daum C."/>
            <person name="Barry K."/>
            <person name="Grigoriev I.V."/>
            <person name="Favel A."/>
            <person name="Rosso M.N."/>
            <person name="Martin F."/>
        </authorList>
    </citation>
    <scope>NUCLEOTIDE SEQUENCE [LARGE SCALE GENOMIC DNA]</scope>
    <source>
        <strain evidence="1 2">CIRM-BRFM 2984</strain>
    </source>
</reference>
<name>A0AAW0AFP0_9AGAR</name>
<protein>
    <recommendedName>
        <fullName evidence="3">F-box domain-containing protein</fullName>
    </recommendedName>
</protein>
<accession>A0AAW0AFP0</accession>
<evidence type="ECO:0008006" key="3">
    <source>
        <dbReference type="Google" id="ProtNLM"/>
    </source>
</evidence>
<evidence type="ECO:0000313" key="2">
    <source>
        <dbReference type="Proteomes" id="UP001362999"/>
    </source>
</evidence>
<proteinExistence type="predicted"/>
<sequence length="372" mass="43154">MMESYFRLKAGRERFQPWKNDGISALPLLLQKYDDRELFYIGLESKSLWSTVETIVKRDFELPEFLINQLPPIDQSTSGRLFARLPSETKLELVYHVNIRDMTALCQSCKFFWREGTKVMERFMKRCFDTMGLDWGSIRFAIRHMRSILSGAVVRQLAFLESQPFNIDEFQFLEVRTMHTEYVVKYFETATEYKTDEQYVSPSNVTVLHRPHHPSAFRIMIYETHESPQCSVFYQKSTASFLWLDADGFVAPYASLTFDRKTLIAYPINDKSLEAEIQRARAHNIKIIPFHGEGGDCGTAATCPSIVRNTLDTSCFNERFLSPVWSYRRVARNEKTEVVWCLGSAGCRDGLRGRFFVKEFFSLSDNQGDIGV</sequence>
<dbReference type="AlphaFoldDB" id="A0AAW0AFP0"/>
<organism evidence="1 2">
    <name type="scientific">Favolaschia claudopus</name>
    <dbReference type="NCBI Taxonomy" id="2862362"/>
    <lineage>
        <taxon>Eukaryota</taxon>
        <taxon>Fungi</taxon>
        <taxon>Dikarya</taxon>
        <taxon>Basidiomycota</taxon>
        <taxon>Agaricomycotina</taxon>
        <taxon>Agaricomycetes</taxon>
        <taxon>Agaricomycetidae</taxon>
        <taxon>Agaricales</taxon>
        <taxon>Marasmiineae</taxon>
        <taxon>Mycenaceae</taxon>
        <taxon>Favolaschia</taxon>
    </lineage>
</organism>
<evidence type="ECO:0000313" key="1">
    <source>
        <dbReference type="EMBL" id="KAK7007936.1"/>
    </source>
</evidence>
<dbReference type="EMBL" id="JAWWNJ010000069">
    <property type="protein sequence ID" value="KAK7007936.1"/>
    <property type="molecule type" value="Genomic_DNA"/>
</dbReference>
<dbReference type="Proteomes" id="UP001362999">
    <property type="component" value="Unassembled WGS sequence"/>
</dbReference>
<comment type="caution">
    <text evidence="1">The sequence shown here is derived from an EMBL/GenBank/DDBJ whole genome shotgun (WGS) entry which is preliminary data.</text>
</comment>
<gene>
    <name evidence="1" type="ORF">R3P38DRAFT_3211591</name>
</gene>